<evidence type="ECO:0000256" key="3">
    <source>
        <dbReference type="ARBA" id="ARBA00022837"/>
    </source>
</evidence>
<dbReference type="AlphaFoldDB" id="A0AAE1LE08"/>
<dbReference type="InterPro" id="IPR036322">
    <property type="entry name" value="WD40_repeat_dom_sf"/>
</dbReference>
<feature type="compositionally biased region" description="Low complexity" evidence="4">
    <location>
        <begin position="9"/>
        <end position="18"/>
    </location>
</feature>
<dbReference type="InterPro" id="IPR051242">
    <property type="entry name" value="WD-EF-hand_domain"/>
</dbReference>
<proteinExistence type="predicted"/>
<gene>
    <name evidence="5" type="ORF">KUF71_005488</name>
</gene>
<evidence type="ECO:0000256" key="4">
    <source>
        <dbReference type="SAM" id="MobiDB-lite"/>
    </source>
</evidence>
<dbReference type="Proteomes" id="UP001219518">
    <property type="component" value="Unassembled WGS sequence"/>
</dbReference>
<protein>
    <submittedName>
        <fullName evidence="5">WD repeat-containing protein on Y chromosome</fullName>
    </submittedName>
</protein>
<accession>A0AAE1LE08</accession>
<feature type="region of interest" description="Disordered" evidence="4">
    <location>
        <begin position="1"/>
        <end position="47"/>
    </location>
</feature>
<sequence length="415" mass="45799">MSTVNDNMLSSVGTTSSGATGGTGGSLASRRSPRVRRKATRVKQDGKEKVVLASKLDKDQIEAIHDLFKEFELTKLRQDELRDLLRDFNITMNDEDFHCKQKSPSQKSPSKCRQMDSNRSGSITWDEVVSHLMVELAESTGGSGGRGGGGGGGGGSGAGGGDPSPTTELLTDPINALPEIIRSPHRNPILRITYWPEVSPDRSFNYLQGSFVSASHDGAVQYWSMDMRRSRLVQSKTVLLRVRPTRVTDLVCMPDVNMLCTSSTERELRFYDSRAARWELRVSGLDRPVVTMYYRMSELEHEESTLILGDTGGSIRTLNFTSVMCGPFKQHVGKEVTHVVFKDLCKGALPGLRVVHFPGVHTNWVRQVYFYASLQSIVSCAACPRPSLFMCDAAGTKNQYNYDIPSGAYCFCASE</sequence>
<keyword evidence="3" id="KW-0106">Calcium</keyword>
<organism evidence="5 6">
    <name type="scientific">Frankliniella fusca</name>
    <dbReference type="NCBI Taxonomy" id="407009"/>
    <lineage>
        <taxon>Eukaryota</taxon>
        <taxon>Metazoa</taxon>
        <taxon>Ecdysozoa</taxon>
        <taxon>Arthropoda</taxon>
        <taxon>Hexapoda</taxon>
        <taxon>Insecta</taxon>
        <taxon>Pterygota</taxon>
        <taxon>Neoptera</taxon>
        <taxon>Paraneoptera</taxon>
        <taxon>Thysanoptera</taxon>
        <taxon>Terebrantia</taxon>
        <taxon>Thripoidea</taxon>
        <taxon>Thripidae</taxon>
        <taxon>Frankliniella</taxon>
    </lineage>
</organism>
<feature type="compositionally biased region" description="Low complexity" evidence="4">
    <location>
        <begin position="102"/>
        <end position="111"/>
    </location>
</feature>
<evidence type="ECO:0000313" key="6">
    <source>
        <dbReference type="Proteomes" id="UP001219518"/>
    </source>
</evidence>
<evidence type="ECO:0000313" key="5">
    <source>
        <dbReference type="EMBL" id="KAK3914692.1"/>
    </source>
</evidence>
<comment type="caution">
    <text evidence="5">The sequence shown here is derived from an EMBL/GenBank/DDBJ whole genome shotgun (WGS) entry which is preliminary data.</text>
</comment>
<feature type="compositionally biased region" description="Gly residues" evidence="4">
    <location>
        <begin position="141"/>
        <end position="162"/>
    </location>
</feature>
<name>A0AAE1LE08_9NEOP</name>
<dbReference type="InterPro" id="IPR018247">
    <property type="entry name" value="EF_Hand_1_Ca_BS"/>
</dbReference>
<feature type="compositionally biased region" description="Basic residues" evidence="4">
    <location>
        <begin position="31"/>
        <end position="41"/>
    </location>
</feature>
<keyword evidence="1" id="KW-0853">WD repeat</keyword>
<feature type="region of interest" description="Disordered" evidence="4">
    <location>
        <begin position="98"/>
        <end position="119"/>
    </location>
</feature>
<dbReference type="SUPFAM" id="SSF47473">
    <property type="entry name" value="EF-hand"/>
    <property type="match status" value="1"/>
</dbReference>
<dbReference type="Gene3D" id="1.10.238.10">
    <property type="entry name" value="EF-hand"/>
    <property type="match status" value="1"/>
</dbReference>
<evidence type="ECO:0000256" key="2">
    <source>
        <dbReference type="ARBA" id="ARBA00022737"/>
    </source>
</evidence>
<dbReference type="Gene3D" id="2.130.10.10">
    <property type="entry name" value="YVTN repeat-like/Quinoprotein amine dehydrogenase"/>
    <property type="match status" value="1"/>
</dbReference>
<feature type="region of interest" description="Disordered" evidence="4">
    <location>
        <begin position="138"/>
        <end position="170"/>
    </location>
</feature>
<dbReference type="InterPro" id="IPR015943">
    <property type="entry name" value="WD40/YVTN_repeat-like_dom_sf"/>
</dbReference>
<dbReference type="InterPro" id="IPR011992">
    <property type="entry name" value="EF-hand-dom_pair"/>
</dbReference>
<dbReference type="PANTHER" id="PTHR44324:SF6">
    <property type="entry name" value="EF-HAND CALCIUM BINDING DOMAIN 8"/>
    <property type="match status" value="1"/>
</dbReference>
<feature type="non-terminal residue" evidence="5">
    <location>
        <position position="415"/>
    </location>
</feature>
<keyword evidence="2" id="KW-0677">Repeat</keyword>
<evidence type="ECO:0000256" key="1">
    <source>
        <dbReference type="ARBA" id="ARBA00022574"/>
    </source>
</evidence>
<dbReference type="SUPFAM" id="SSF50978">
    <property type="entry name" value="WD40 repeat-like"/>
    <property type="match status" value="1"/>
</dbReference>
<keyword evidence="6" id="KW-1185">Reference proteome</keyword>
<dbReference type="PANTHER" id="PTHR44324">
    <property type="entry name" value="WD40 REPEAT DOMAIN 95"/>
    <property type="match status" value="1"/>
</dbReference>
<reference evidence="5" key="2">
    <citation type="journal article" date="2023" name="BMC Genomics">
        <title>Pest status, molecular evolution, and epigenetic factors derived from the genome assembly of Frankliniella fusca, a thysanopteran phytovirus vector.</title>
        <authorList>
            <person name="Catto M.A."/>
            <person name="Labadie P.E."/>
            <person name="Jacobson A.L."/>
            <person name="Kennedy G.G."/>
            <person name="Srinivasan R."/>
            <person name="Hunt B.G."/>
        </authorList>
    </citation>
    <scope>NUCLEOTIDE SEQUENCE</scope>
    <source>
        <strain evidence="5">PL_HMW_Pooled</strain>
    </source>
</reference>
<reference evidence="5" key="1">
    <citation type="submission" date="2021-07" db="EMBL/GenBank/DDBJ databases">
        <authorList>
            <person name="Catto M.A."/>
            <person name="Jacobson A."/>
            <person name="Kennedy G."/>
            <person name="Labadie P."/>
            <person name="Hunt B.G."/>
            <person name="Srinivasan R."/>
        </authorList>
    </citation>
    <scope>NUCLEOTIDE SEQUENCE</scope>
    <source>
        <strain evidence="5">PL_HMW_Pooled</strain>
        <tissue evidence="5">Head</tissue>
    </source>
</reference>
<dbReference type="PROSITE" id="PS00018">
    <property type="entry name" value="EF_HAND_1"/>
    <property type="match status" value="1"/>
</dbReference>
<dbReference type="EMBL" id="JAHWGI010000383">
    <property type="protein sequence ID" value="KAK3914692.1"/>
    <property type="molecule type" value="Genomic_DNA"/>
</dbReference>